<dbReference type="HOGENOM" id="CLU_1852070_0_0_9"/>
<evidence type="ECO:0000313" key="2">
    <source>
        <dbReference type="EMBL" id="EOW78441.1"/>
    </source>
</evidence>
<dbReference type="Proteomes" id="UP000014160">
    <property type="component" value="Unassembled WGS sequence"/>
</dbReference>
<sequence>MENQNLIYAMRVTKLADNDFYVDYPFDEMSIHGSAESLEEAIRIAKSSLEFTLFDMYESNEAFPVFDESRVSELEKSKEANQHITLIGTSMRAIVETFGEKKIVKSITIPQYQEFWLKKTRLNLSQFVQDKLNDEIEK</sequence>
<organism evidence="1 3">
    <name type="scientific">Enterococcus gilvus ATCC BAA-350</name>
    <dbReference type="NCBI Taxonomy" id="1158614"/>
    <lineage>
        <taxon>Bacteria</taxon>
        <taxon>Bacillati</taxon>
        <taxon>Bacillota</taxon>
        <taxon>Bacilli</taxon>
        <taxon>Lactobacillales</taxon>
        <taxon>Enterococcaceae</taxon>
        <taxon>Enterococcus</taxon>
    </lineage>
</organism>
<dbReference type="AlphaFoldDB" id="R2V681"/>
<dbReference type="EMBL" id="AJDQ01000015">
    <property type="protein sequence ID" value="EOI53206.1"/>
    <property type="molecule type" value="Genomic_DNA"/>
</dbReference>
<gene>
    <name evidence="2" type="ORF">I592_04034</name>
    <name evidence="1" type="ORF">UKC_03999</name>
</gene>
<evidence type="ECO:0000313" key="4">
    <source>
        <dbReference type="Proteomes" id="UP000014160"/>
    </source>
</evidence>
<reference evidence="1 3" key="1">
    <citation type="submission" date="2013-02" db="EMBL/GenBank/DDBJ databases">
        <title>The Genome Sequence of Enterococcus gilvus ATCC BAA-350.</title>
        <authorList>
            <consortium name="The Broad Institute Genome Sequencing Platform"/>
            <consortium name="The Broad Institute Genome Sequencing Center for Infectious Disease"/>
            <person name="Earl A.M."/>
            <person name="Gilmore M.S."/>
            <person name="Lebreton F."/>
            <person name="Walker B."/>
            <person name="Young S.K."/>
            <person name="Zeng Q."/>
            <person name="Gargeya S."/>
            <person name="Fitzgerald M."/>
            <person name="Haas B."/>
            <person name="Abouelleil A."/>
            <person name="Alvarado L."/>
            <person name="Arachchi H.M."/>
            <person name="Berlin A.M."/>
            <person name="Chapman S.B."/>
            <person name="Dewar J."/>
            <person name="Goldberg J."/>
            <person name="Griggs A."/>
            <person name="Gujja S."/>
            <person name="Hansen M."/>
            <person name="Howarth C."/>
            <person name="Imamovic A."/>
            <person name="Larimer J."/>
            <person name="McCowan C."/>
            <person name="Murphy C."/>
            <person name="Neiman D."/>
            <person name="Pearson M."/>
            <person name="Priest M."/>
            <person name="Roberts A."/>
            <person name="Saif S."/>
            <person name="Shea T."/>
            <person name="Sisk P."/>
            <person name="Sykes S."/>
            <person name="Wortman J."/>
            <person name="Nusbaum C."/>
            <person name="Birren B."/>
        </authorList>
    </citation>
    <scope>NUCLEOTIDE SEQUENCE [LARGE SCALE GENOMIC DNA]</scope>
    <source>
        <strain evidence="1 3">ATCC BAA-350</strain>
    </source>
</reference>
<evidence type="ECO:0000313" key="1">
    <source>
        <dbReference type="EMBL" id="EOI53206.1"/>
    </source>
</evidence>
<accession>R2V681</accession>
<dbReference type="Proteomes" id="UP000013750">
    <property type="component" value="Unassembled WGS sequence"/>
</dbReference>
<name>R2V681_9ENTE</name>
<proteinExistence type="predicted"/>
<dbReference type="RefSeq" id="WP_010782317.1">
    <property type="nucleotide sequence ID" value="NZ_ASWH01000003.1"/>
</dbReference>
<dbReference type="OrthoDB" id="9934954at2"/>
<protein>
    <recommendedName>
        <fullName evidence="5">HicB-like antitoxin of toxin-antitoxin system domain-containing protein</fullName>
    </recommendedName>
</protein>
<comment type="caution">
    <text evidence="1">The sequence shown here is derived from an EMBL/GenBank/DDBJ whole genome shotgun (WGS) entry which is preliminary data.</text>
</comment>
<dbReference type="EMBL" id="ASWH01000003">
    <property type="protein sequence ID" value="EOW78441.1"/>
    <property type="molecule type" value="Genomic_DNA"/>
</dbReference>
<keyword evidence="4" id="KW-1185">Reference proteome</keyword>
<evidence type="ECO:0008006" key="5">
    <source>
        <dbReference type="Google" id="ProtNLM"/>
    </source>
</evidence>
<reference evidence="2 4" key="2">
    <citation type="submission" date="2013-03" db="EMBL/GenBank/DDBJ databases">
        <title>The Genome Sequence of Enterococcus gilvus ATCC BAA-350 (PacBio/Illumina hybrid assembly).</title>
        <authorList>
            <consortium name="The Broad Institute Genomics Platform"/>
            <consortium name="The Broad Institute Genome Sequencing Center for Infectious Disease"/>
            <person name="Earl A."/>
            <person name="Russ C."/>
            <person name="Gilmore M."/>
            <person name="Surin D."/>
            <person name="Walker B."/>
            <person name="Young S."/>
            <person name="Zeng Q."/>
            <person name="Gargeya S."/>
            <person name="Fitzgerald M."/>
            <person name="Haas B."/>
            <person name="Abouelleil A."/>
            <person name="Allen A.W."/>
            <person name="Alvarado L."/>
            <person name="Arachchi H.M."/>
            <person name="Berlin A.M."/>
            <person name="Chapman S.B."/>
            <person name="Gainer-Dewar J."/>
            <person name="Goldberg J."/>
            <person name="Griggs A."/>
            <person name="Gujja S."/>
            <person name="Hansen M."/>
            <person name="Howarth C."/>
            <person name="Imamovic A."/>
            <person name="Ireland A."/>
            <person name="Larimer J."/>
            <person name="McCowan C."/>
            <person name="Murphy C."/>
            <person name="Pearson M."/>
            <person name="Poon T.W."/>
            <person name="Priest M."/>
            <person name="Roberts A."/>
            <person name="Saif S."/>
            <person name="Shea T."/>
            <person name="Sisk P."/>
            <person name="Sykes S."/>
            <person name="Wortman J."/>
            <person name="Nusbaum C."/>
            <person name="Birren B."/>
        </authorList>
    </citation>
    <scope>NUCLEOTIDE SEQUENCE [LARGE SCALE GENOMIC DNA]</scope>
    <source>
        <strain evidence="2 4">ATCC BAA-350</strain>
    </source>
</reference>
<dbReference type="eggNOG" id="ENOG5032HS6">
    <property type="taxonomic scope" value="Bacteria"/>
</dbReference>
<evidence type="ECO:0000313" key="3">
    <source>
        <dbReference type="Proteomes" id="UP000013750"/>
    </source>
</evidence>
<dbReference type="PATRIC" id="fig|1158614.3.peg.3990"/>